<dbReference type="AlphaFoldDB" id="A0AAJ7JCT9"/>
<keyword evidence="2" id="KW-1185">Reference proteome</keyword>
<gene>
    <name evidence="3" type="primary">LOC108630964</name>
</gene>
<feature type="region of interest" description="Disordered" evidence="1">
    <location>
        <begin position="162"/>
        <end position="186"/>
    </location>
</feature>
<name>A0AAJ7JCT9_9HYME</name>
<protein>
    <submittedName>
        <fullName evidence="3">Uncharacterized protein LOC108630964</fullName>
    </submittedName>
</protein>
<dbReference type="KEGG" id="ccal:108630964"/>
<evidence type="ECO:0000313" key="2">
    <source>
        <dbReference type="Proteomes" id="UP000694925"/>
    </source>
</evidence>
<organism evidence="2 3">
    <name type="scientific">Ceratina calcarata</name>
    <dbReference type="NCBI Taxonomy" id="156304"/>
    <lineage>
        <taxon>Eukaryota</taxon>
        <taxon>Metazoa</taxon>
        <taxon>Ecdysozoa</taxon>
        <taxon>Arthropoda</taxon>
        <taxon>Hexapoda</taxon>
        <taxon>Insecta</taxon>
        <taxon>Pterygota</taxon>
        <taxon>Neoptera</taxon>
        <taxon>Endopterygota</taxon>
        <taxon>Hymenoptera</taxon>
        <taxon>Apocrita</taxon>
        <taxon>Aculeata</taxon>
        <taxon>Apoidea</taxon>
        <taxon>Anthophila</taxon>
        <taxon>Apidae</taxon>
        <taxon>Ceratina</taxon>
        <taxon>Zadontomerus</taxon>
    </lineage>
</organism>
<accession>A0AAJ7JCT9</accession>
<feature type="region of interest" description="Disordered" evidence="1">
    <location>
        <begin position="38"/>
        <end position="78"/>
    </location>
</feature>
<feature type="compositionally biased region" description="Basic and acidic residues" evidence="1">
    <location>
        <begin position="66"/>
        <end position="78"/>
    </location>
</feature>
<feature type="compositionally biased region" description="Basic and acidic residues" evidence="1">
    <location>
        <begin position="38"/>
        <end position="48"/>
    </location>
</feature>
<feature type="compositionally biased region" description="Polar residues" evidence="1">
    <location>
        <begin position="169"/>
        <end position="186"/>
    </location>
</feature>
<dbReference type="RefSeq" id="XP_017890062.1">
    <property type="nucleotide sequence ID" value="XM_018034573.2"/>
</dbReference>
<sequence length="502" mass="57241">MTWIVYCSARQKILPDNMYKNGHQGTRPVKVLQLLKELESKKKSARKDSAHKRPMQPEKLLVSTSKKKEGGEENETRQFVKPGNCVRRVLNFNQPSGNATKNKCESTNKASRFEMDECIGKNSVKKVGRMSFIPLPNSTREKQLQKFNNKVNECSKITEMSKETDNTYDESANTRETNPVNESSDINVDRAGKTVNESVIINGTGDAQRSKMLNVRPEVLISQPEDLPRTTRNSKVELITETSERSEVHTEPKVKLDSVQNLCKNFQSKNLVTGENDTRTEDELSNVFRVERDNLISFQRYLENRLRLTEEHAIQLRASITCVASLITTLNDETNGLPDTKLQRECNTMVDKEVQTEICPEERSETCTKSILPPAELECLPEDDEGNKENEVLNTMRLSGVTTNSSFLELENELNIIHTEPSPDYENRSKTPIIKRYKQKSFREYMALKSSMSFLETPDGKRFRCLCQKNGTAEPDLNRKSISKKLLEDIRSLNNESADSDL</sequence>
<reference evidence="3" key="1">
    <citation type="submission" date="2025-08" db="UniProtKB">
        <authorList>
            <consortium name="RefSeq"/>
        </authorList>
    </citation>
    <scope>IDENTIFICATION</scope>
    <source>
        <tissue evidence="3">Whole body</tissue>
    </source>
</reference>
<dbReference type="GeneID" id="108630964"/>
<evidence type="ECO:0000256" key="1">
    <source>
        <dbReference type="SAM" id="MobiDB-lite"/>
    </source>
</evidence>
<evidence type="ECO:0000313" key="3">
    <source>
        <dbReference type="RefSeq" id="XP_017890062.1"/>
    </source>
</evidence>
<dbReference type="Proteomes" id="UP000694925">
    <property type="component" value="Unplaced"/>
</dbReference>
<proteinExistence type="predicted"/>